<keyword evidence="12" id="KW-1185">Reference proteome</keyword>
<dbReference type="Gene3D" id="3.50.50.60">
    <property type="entry name" value="FAD/NAD(P)-binding domain"/>
    <property type="match status" value="1"/>
</dbReference>
<comment type="similarity">
    <text evidence="3">Belongs to the lysine N(6)-hydroxylase/L-ornithine N(5)-oxygenase family.</text>
</comment>
<evidence type="ECO:0000313" key="11">
    <source>
        <dbReference type="EMBL" id="RKF58968.1"/>
    </source>
</evidence>
<evidence type="ECO:0000256" key="10">
    <source>
        <dbReference type="ARBA" id="ARBA00049248"/>
    </source>
</evidence>
<evidence type="ECO:0000256" key="8">
    <source>
        <dbReference type="ARBA" id="ARBA00023002"/>
    </source>
</evidence>
<dbReference type="PANTHER" id="PTHR38663:SF1">
    <property type="entry name" value="L-ORNITHINE N(5)-MONOOXYGENASE"/>
    <property type="match status" value="1"/>
</dbReference>
<dbReference type="SUPFAM" id="SSF51905">
    <property type="entry name" value="FAD/NAD(P)-binding domain"/>
    <property type="match status" value="2"/>
</dbReference>
<comment type="catalytic activity">
    <reaction evidence="10">
        <text>L-ornithine + NADH + O2 = N(5)-hydroxy-L-ornithine + NAD(+) + H2O</text>
        <dbReference type="Rhea" id="RHEA:41512"/>
        <dbReference type="ChEBI" id="CHEBI:15377"/>
        <dbReference type="ChEBI" id="CHEBI:15379"/>
        <dbReference type="ChEBI" id="CHEBI:46911"/>
        <dbReference type="ChEBI" id="CHEBI:57540"/>
        <dbReference type="ChEBI" id="CHEBI:57945"/>
        <dbReference type="ChEBI" id="CHEBI:78275"/>
        <dbReference type="EC" id="1.14.13.196"/>
    </reaction>
</comment>
<organism evidence="11 12">
    <name type="scientific">Erysiphe neolycopersici</name>
    <dbReference type="NCBI Taxonomy" id="212602"/>
    <lineage>
        <taxon>Eukaryota</taxon>
        <taxon>Fungi</taxon>
        <taxon>Dikarya</taxon>
        <taxon>Ascomycota</taxon>
        <taxon>Pezizomycotina</taxon>
        <taxon>Leotiomycetes</taxon>
        <taxon>Erysiphales</taxon>
        <taxon>Erysiphaceae</taxon>
        <taxon>Erysiphe</taxon>
    </lineage>
</organism>
<evidence type="ECO:0000256" key="6">
    <source>
        <dbReference type="ARBA" id="ARBA00022827"/>
    </source>
</evidence>
<evidence type="ECO:0000256" key="7">
    <source>
        <dbReference type="ARBA" id="ARBA00022857"/>
    </source>
</evidence>
<keyword evidence="5" id="KW-0285">Flavoprotein</keyword>
<keyword evidence="6" id="KW-0274">FAD</keyword>
<dbReference type="EC" id="1.14.13.196" evidence="4"/>
<dbReference type="Proteomes" id="UP000286134">
    <property type="component" value="Unassembled WGS sequence"/>
</dbReference>
<proteinExistence type="inferred from homology"/>
<evidence type="ECO:0000313" key="12">
    <source>
        <dbReference type="Proteomes" id="UP000286134"/>
    </source>
</evidence>
<comment type="pathway">
    <text evidence="2">Siderophore biosynthesis.</text>
</comment>
<dbReference type="AlphaFoldDB" id="A0A420HNE4"/>
<accession>A0A420HNE4</accession>
<keyword evidence="8" id="KW-0560">Oxidoreductase</keyword>
<gene>
    <name evidence="11" type="ORF">OnM2_064008</name>
</gene>
<evidence type="ECO:0000256" key="4">
    <source>
        <dbReference type="ARBA" id="ARBA00012881"/>
    </source>
</evidence>
<comment type="cofactor">
    <cofactor evidence="1">
        <name>FAD</name>
        <dbReference type="ChEBI" id="CHEBI:57692"/>
    </cofactor>
</comment>
<dbReference type="InterPro" id="IPR036188">
    <property type="entry name" value="FAD/NAD-bd_sf"/>
</dbReference>
<dbReference type="GO" id="GO:0016491">
    <property type="term" value="F:oxidoreductase activity"/>
    <property type="evidence" value="ECO:0007669"/>
    <property type="project" value="UniProtKB-KW"/>
</dbReference>
<evidence type="ECO:0000256" key="9">
    <source>
        <dbReference type="ARBA" id="ARBA00047598"/>
    </source>
</evidence>
<dbReference type="Pfam" id="PF13434">
    <property type="entry name" value="Lys_Orn_oxgnase"/>
    <property type="match status" value="1"/>
</dbReference>
<dbReference type="EMBL" id="MCFK01006413">
    <property type="protein sequence ID" value="RKF58968.1"/>
    <property type="molecule type" value="Genomic_DNA"/>
</dbReference>
<evidence type="ECO:0000256" key="5">
    <source>
        <dbReference type="ARBA" id="ARBA00022630"/>
    </source>
</evidence>
<evidence type="ECO:0000256" key="3">
    <source>
        <dbReference type="ARBA" id="ARBA00007588"/>
    </source>
</evidence>
<evidence type="ECO:0000256" key="2">
    <source>
        <dbReference type="ARBA" id="ARBA00004924"/>
    </source>
</evidence>
<name>A0A420HNE4_9PEZI</name>
<dbReference type="STRING" id="212602.A0A420HNE4"/>
<reference evidence="11 12" key="1">
    <citation type="journal article" date="2018" name="BMC Genomics">
        <title>Comparative genome analyses reveal sequence features reflecting distinct modes of host-adaptation between dicot and monocot powdery mildew.</title>
        <authorList>
            <person name="Wu Y."/>
            <person name="Ma X."/>
            <person name="Pan Z."/>
            <person name="Kale S.D."/>
            <person name="Song Y."/>
            <person name="King H."/>
            <person name="Zhang Q."/>
            <person name="Presley C."/>
            <person name="Deng X."/>
            <person name="Wei C.I."/>
            <person name="Xiao S."/>
        </authorList>
    </citation>
    <scope>NUCLEOTIDE SEQUENCE [LARGE SCALE GENOMIC DNA]</scope>
    <source>
        <strain evidence="11">UMSG2</strain>
    </source>
</reference>
<dbReference type="InterPro" id="IPR025700">
    <property type="entry name" value="Lys/Orn_oxygenase"/>
</dbReference>
<dbReference type="OrthoDB" id="76038at2759"/>
<evidence type="ECO:0000256" key="1">
    <source>
        <dbReference type="ARBA" id="ARBA00001974"/>
    </source>
</evidence>
<comment type="catalytic activity">
    <reaction evidence="9">
        <text>L-ornithine + NADPH + O2 = N(5)-hydroxy-L-ornithine + NADP(+) + H2O</text>
        <dbReference type="Rhea" id="RHEA:41508"/>
        <dbReference type="ChEBI" id="CHEBI:15377"/>
        <dbReference type="ChEBI" id="CHEBI:15379"/>
        <dbReference type="ChEBI" id="CHEBI:46911"/>
        <dbReference type="ChEBI" id="CHEBI:57783"/>
        <dbReference type="ChEBI" id="CHEBI:58349"/>
        <dbReference type="ChEBI" id="CHEBI:78275"/>
        <dbReference type="EC" id="1.14.13.196"/>
    </reaction>
</comment>
<comment type="caution">
    <text evidence="11">The sequence shown here is derived from an EMBL/GenBank/DDBJ whole genome shotgun (WGS) entry which is preliminary data.</text>
</comment>
<protein>
    <recommendedName>
        <fullName evidence="4">L-ornithine N(5)-monooxygenase [NAD(P)H]</fullName>
        <ecNumber evidence="4">1.14.13.196</ecNumber>
    </recommendedName>
</protein>
<keyword evidence="7" id="KW-0521">NADP</keyword>
<sequence length="543" mass="61092">MEVPVHDVLIIGSGPCGLAVASRLKEQTPGSLFSDTEHQRFHFMRASAQSRLTSKSIRLSRHSNTPAERLLSGPTIPNNDLDMVVLDADGDQWMHSWNENFKKLQISHLRSPMFFHPDPSDRDGLRAFAYLKGRMNELKEIEGVVGKELSKHHRKQKQKIRKKSPKDITYLDERFRDDYFRPSQALFKEYCEDIARRYGILNIVQKSRVDSISFDSNEEIFTLQTSTGEKKSRIIVMAIGSALDPSLPPDCPFCDPHNVSHIMSDKVHSNLLTNQDINYRTRSVLIVGGGLTSAQVAKVVADEGISKVFLILRGKLKTKHFDVDLHWLAKYKNRSMSEFYFADSDHERWEMMKSARGGGSVNPEYRTIIERLQREGTLVLKENTVIKNAHWESTSASWSVDLQTDEQKTENVFVNYVIYATGTPVNISSLPLIQPIMRQYPISTVGGMPCLTTELMWKEGVPLFATGKLGGLRLGPAAGNLEGARVGAEFIAGKVAELLPRWKDLESISLDSSEKNSKGNIVDLRMLGLGQANQFEILSQTCP</sequence>
<dbReference type="PANTHER" id="PTHR38663">
    <property type="match status" value="1"/>
</dbReference>